<feature type="transmembrane region" description="Helical" evidence="13">
    <location>
        <begin position="442"/>
        <end position="459"/>
    </location>
</feature>
<dbReference type="InterPro" id="IPR003855">
    <property type="entry name" value="K+_transporter"/>
</dbReference>
<name>A0A7Y4H753_9BRAD</name>
<feature type="transmembrane region" description="Helical" evidence="13">
    <location>
        <begin position="385"/>
        <end position="409"/>
    </location>
</feature>
<dbReference type="InterPro" id="IPR023051">
    <property type="entry name" value="Kup"/>
</dbReference>
<dbReference type="GO" id="GO:0005886">
    <property type="term" value="C:plasma membrane"/>
    <property type="evidence" value="ECO:0007669"/>
    <property type="project" value="UniProtKB-SubCell"/>
</dbReference>
<feature type="transmembrane region" description="Helical" evidence="13">
    <location>
        <begin position="416"/>
        <end position="436"/>
    </location>
</feature>
<keyword evidence="5" id="KW-0997">Cell inner membrane</keyword>
<evidence type="ECO:0000256" key="4">
    <source>
        <dbReference type="ARBA" id="ARBA00022475"/>
    </source>
</evidence>
<dbReference type="GO" id="GO:0015079">
    <property type="term" value="F:potassium ion transmembrane transporter activity"/>
    <property type="evidence" value="ECO:0007669"/>
    <property type="project" value="UniProtKB-UniRule"/>
</dbReference>
<sequence>MSVQFAIPAAETPAANGHGEAHSTATFKALMLGSIGVVYGDIGTSPLYALREAVMAASEASTAATPQAVLGVLSLILWALVVVVTLKYVVILLRADNNGEGGTLALMALAQRAVGKGGASIVLLGIISGALFYGDAVITPALSVLSAIEGIKLVTVTFEHYVVPLTVLILVALFAVQSRGTARVAAFFGPVMCIWFAVLAIAAAPQIMRHPEVLLALNPLYAVSFMLHHGMIGFVTLGAVFLAVTGAEALYADLGHFGKRPIQTAWLFIVLPSLALNYLGQGALLIADPKAIENPFFLMFPDWALIPMVALATAATVIASQAVITGAYSLTRTAIQLGLLPRFEIRHTSEAHSGQIFIPRINMLLLLAVILLVVLFRSSSALASAYGISVTGTMVVTALMGFVVIWRVWKWSPVAAAALIAPFLFLDITFLAANLLKVFEGGWVPLVLGGVVMILMYTWRRGSKLLFEKSRKLEFPLAELVAMLEKRPPQRVPGTAVFLTSDPECAPTALMHSLKHYKVLHEKNVILTIMTAPTPRIDDAERVRMEQLSETFSRVTLRFGFMESPNVPKTLAIARKLGWQFDIMSTSFFLSRRALKPAAHSGMPRWQDLLFIRLSRSANDATDYFQIPTGRVVEVGTQVTI</sequence>
<dbReference type="PANTHER" id="PTHR30540:SF79">
    <property type="entry name" value="LOW AFFINITY POTASSIUM TRANSPORT SYSTEM PROTEIN KUP"/>
    <property type="match status" value="1"/>
</dbReference>
<dbReference type="RefSeq" id="WP_171711317.1">
    <property type="nucleotide sequence ID" value="NZ_JAAVLW010000005.1"/>
</dbReference>
<dbReference type="PANTHER" id="PTHR30540">
    <property type="entry name" value="OSMOTIC STRESS POTASSIUM TRANSPORTER"/>
    <property type="match status" value="1"/>
</dbReference>
<dbReference type="GO" id="GO:0015293">
    <property type="term" value="F:symporter activity"/>
    <property type="evidence" value="ECO:0007669"/>
    <property type="project" value="UniProtKB-UniRule"/>
</dbReference>
<dbReference type="EMBL" id="JAAVLW010000005">
    <property type="protein sequence ID" value="NOJ48472.1"/>
    <property type="molecule type" value="Genomic_DNA"/>
</dbReference>
<evidence type="ECO:0000256" key="13">
    <source>
        <dbReference type="HAMAP-Rule" id="MF_01522"/>
    </source>
</evidence>
<evidence type="ECO:0000256" key="2">
    <source>
        <dbReference type="ARBA" id="ARBA00007019"/>
    </source>
</evidence>
<evidence type="ECO:0000256" key="10">
    <source>
        <dbReference type="ARBA" id="ARBA00022989"/>
    </source>
</evidence>
<comment type="similarity">
    <text evidence="2 13">Belongs to the HAK/KUP transporter (TC 2.A.72) family.</text>
</comment>
<dbReference type="Proteomes" id="UP000528734">
    <property type="component" value="Unassembled WGS sequence"/>
</dbReference>
<keyword evidence="9 13" id="KW-0630">Potassium</keyword>
<keyword evidence="8 13" id="KW-0769">Symport</keyword>
<feature type="transmembrane region" description="Helical" evidence="13">
    <location>
        <begin position="68"/>
        <end position="93"/>
    </location>
</feature>
<evidence type="ECO:0000256" key="1">
    <source>
        <dbReference type="ARBA" id="ARBA00004141"/>
    </source>
</evidence>
<organism evidence="16 17">
    <name type="scientific">Bradyrhizobium archetypum</name>
    <dbReference type="NCBI Taxonomy" id="2721160"/>
    <lineage>
        <taxon>Bacteria</taxon>
        <taxon>Pseudomonadati</taxon>
        <taxon>Pseudomonadota</taxon>
        <taxon>Alphaproteobacteria</taxon>
        <taxon>Hyphomicrobiales</taxon>
        <taxon>Nitrobacteraceae</taxon>
        <taxon>Bradyrhizobium</taxon>
    </lineage>
</organism>
<evidence type="ECO:0000256" key="5">
    <source>
        <dbReference type="ARBA" id="ARBA00022519"/>
    </source>
</evidence>
<feature type="transmembrane region" description="Helical" evidence="13">
    <location>
        <begin position="306"/>
        <end position="330"/>
    </location>
</feature>
<evidence type="ECO:0000256" key="6">
    <source>
        <dbReference type="ARBA" id="ARBA00022538"/>
    </source>
</evidence>
<keyword evidence="4 13" id="KW-1003">Cell membrane</keyword>
<evidence type="ECO:0000256" key="7">
    <source>
        <dbReference type="ARBA" id="ARBA00022692"/>
    </source>
</evidence>
<comment type="catalytic activity">
    <reaction evidence="13">
        <text>K(+)(in) + H(+)(in) = K(+)(out) + H(+)(out)</text>
        <dbReference type="Rhea" id="RHEA:28490"/>
        <dbReference type="ChEBI" id="CHEBI:15378"/>
        <dbReference type="ChEBI" id="CHEBI:29103"/>
    </reaction>
</comment>
<feature type="transmembrane region" description="Helical" evidence="13">
    <location>
        <begin position="187"/>
        <end position="208"/>
    </location>
</feature>
<feature type="domain" description="K+ potassium transporter integral membrane" evidence="14">
    <location>
        <begin position="30"/>
        <end position="481"/>
    </location>
</feature>
<feature type="transmembrane region" description="Helical" evidence="13">
    <location>
        <begin position="153"/>
        <end position="175"/>
    </location>
</feature>
<reference evidence="16 17" key="1">
    <citation type="submission" date="2020-03" db="EMBL/GenBank/DDBJ databases">
        <title>Bradyrhizobium diversity isolated from nodules of Muelleranthus trifoliolatus.</title>
        <authorList>
            <person name="Klepa M."/>
            <person name="Helene L."/>
            <person name="Hungria M."/>
        </authorList>
    </citation>
    <scope>NUCLEOTIDE SEQUENCE [LARGE SCALE GENOMIC DNA]</scope>
    <source>
        <strain evidence="16 17">WSM 1744</strain>
    </source>
</reference>
<keyword evidence="10 13" id="KW-1133">Transmembrane helix</keyword>
<keyword evidence="17" id="KW-1185">Reference proteome</keyword>
<comment type="caution">
    <text evidence="16">The sequence shown here is derived from an EMBL/GenBank/DDBJ whole genome shotgun (WGS) entry which is preliminary data.</text>
</comment>
<evidence type="ECO:0000256" key="9">
    <source>
        <dbReference type="ARBA" id="ARBA00022958"/>
    </source>
</evidence>
<comment type="function">
    <text evidence="13">Transport of potassium into the cell. Likely operates as a K(+):H(+) symporter.</text>
</comment>
<keyword evidence="6 13" id="KW-0633">Potassium transport</keyword>
<feature type="transmembrane region" description="Helical" evidence="13">
    <location>
        <begin position="361"/>
        <end position="379"/>
    </location>
</feature>
<evidence type="ECO:0000259" key="15">
    <source>
        <dbReference type="Pfam" id="PF22776"/>
    </source>
</evidence>
<feature type="domain" description="K+ potassium transporter C-terminal" evidence="15">
    <location>
        <begin position="493"/>
        <end position="641"/>
    </location>
</feature>
<dbReference type="InterPro" id="IPR053952">
    <property type="entry name" value="K_trans_C"/>
</dbReference>
<feature type="transmembrane region" description="Helical" evidence="13">
    <location>
        <begin position="265"/>
        <end position="286"/>
    </location>
</feature>
<evidence type="ECO:0000259" key="14">
    <source>
        <dbReference type="Pfam" id="PF02705"/>
    </source>
</evidence>
<gene>
    <name evidence="13" type="primary">kup</name>
    <name evidence="16" type="ORF">HCN50_19825</name>
</gene>
<keyword evidence="3 13" id="KW-0813">Transport</keyword>
<dbReference type="Pfam" id="PF02705">
    <property type="entry name" value="K_trans"/>
    <property type="match status" value="1"/>
</dbReference>
<dbReference type="HAMAP" id="MF_01522">
    <property type="entry name" value="Kup"/>
    <property type="match status" value="1"/>
</dbReference>
<keyword evidence="7 13" id="KW-0812">Transmembrane</keyword>
<keyword evidence="11 13" id="KW-0406">Ion transport</keyword>
<evidence type="ECO:0000256" key="11">
    <source>
        <dbReference type="ARBA" id="ARBA00023065"/>
    </source>
</evidence>
<keyword evidence="12 13" id="KW-0472">Membrane</keyword>
<feature type="transmembrane region" description="Helical" evidence="13">
    <location>
        <begin position="113"/>
        <end position="133"/>
    </location>
</feature>
<evidence type="ECO:0000256" key="12">
    <source>
        <dbReference type="ARBA" id="ARBA00023136"/>
    </source>
</evidence>
<dbReference type="AlphaFoldDB" id="A0A7Y4H753"/>
<evidence type="ECO:0000313" key="16">
    <source>
        <dbReference type="EMBL" id="NOJ48472.1"/>
    </source>
</evidence>
<proteinExistence type="inferred from homology"/>
<accession>A0A7Y4H753</accession>
<comment type="subcellular location">
    <subcellularLocation>
        <location evidence="13">Cell membrane</location>
        <topology evidence="13">Multi-pass membrane protein</topology>
    </subcellularLocation>
    <subcellularLocation>
        <location evidence="1">Membrane</location>
        <topology evidence="1">Multi-pass membrane protein</topology>
    </subcellularLocation>
</comment>
<dbReference type="InterPro" id="IPR053951">
    <property type="entry name" value="K_trans_N"/>
</dbReference>
<evidence type="ECO:0000256" key="3">
    <source>
        <dbReference type="ARBA" id="ARBA00022448"/>
    </source>
</evidence>
<dbReference type="Pfam" id="PF22776">
    <property type="entry name" value="K_trans_C"/>
    <property type="match status" value="1"/>
</dbReference>
<feature type="transmembrane region" description="Helical" evidence="13">
    <location>
        <begin position="220"/>
        <end position="244"/>
    </location>
</feature>
<evidence type="ECO:0000256" key="8">
    <source>
        <dbReference type="ARBA" id="ARBA00022847"/>
    </source>
</evidence>
<protein>
    <recommendedName>
        <fullName evidence="13">Probable potassium transport system protein Kup</fullName>
    </recommendedName>
</protein>
<evidence type="ECO:0000313" key="17">
    <source>
        <dbReference type="Proteomes" id="UP000528734"/>
    </source>
</evidence>